<sequence length="90" mass="10212">MPQFYYDQRNFYRLVELAIDRRILAWRAAAWMLHCIFAVVAVVAVAAVAAVATSSGSRPAHYTPGDDTSGGSCDNRRRREQGKYRHFYGK</sequence>
<keyword evidence="2" id="KW-0812">Transmembrane</keyword>
<keyword evidence="2" id="KW-1133">Transmembrane helix</keyword>
<dbReference type="EMBL" id="QJKB01000015">
    <property type="protein sequence ID" value="PXX37753.1"/>
    <property type="molecule type" value="Genomic_DNA"/>
</dbReference>
<proteinExistence type="predicted"/>
<evidence type="ECO:0000256" key="1">
    <source>
        <dbReference type="SAM" id="MobiDB-lite"/>
    </source>
</evidence>
<feature type="compositionally biased region" description="Basic and acidic residues" evidence="1">
    <location>
        <begin position="74"/>
        <end position="83"/>
    </location>
</feature>
<reference evidence="3 4" key="1">
    <citation type="submission" date="2018-05" db="EMBL/GenBank/DDBJ databases">
        <title>Genomic Encyclopedia of Type Strains, Phase IV (KMG-IV): sequencing the most valuable type-strain genomes for metagenomic binning, comparative biology and taxonomic classification.</title>
        <authorList>
            <person name="Goeker M."/>
        </authorList>
    </citation>
    <scope>NUCLEOTIDE SEQUENCE [LARGE SCALE GENOMIC DNA]</scope>
    <source>
        <strain evidence="3 4">DSM 19792</strain>
    </source>
</reference>
<evidence type="ECO:0000256" key="2">
    <source>
        <dbReference type="SAM" id="Phobius"/>
    </source>
</evidence>
<feature type="transmembrane region" description="Helical" evidence="2">
    <location>
        <begin position="31"/>
        <end position="52"/>
    </location>
</feature>
<gene>
    <name evidence="3" type="ORF">DFR42_1153</name>
</gene>
<name>A0A318IRV1_9BURK</name>
<comment type="caution">
    <text evidence="3">The sequence shown here is derived from an EMBL/GenBank/DDBJ whole genome shotgun (WGS) entry which is preliminary data.</text>
</comment>
<evidence type="ECO:0000313" key="4">
    <source>
        <dbReference type="Proteomes" id="UP000247792"/>
    </source>
</evidence>
<evidence type="ECO:0000313" key="3">
    <source>
        <dbReference type="EMBL" id="PXX37753.1"/>
    </source>
</evidence>
<feature type="region of interest" description="Disordered" evidence="1">
    <location>
        <begin position="53"/>
        <end position="90"/>
    </location>
</feature>
<keyword evidence="2" id="KW-0472">Membrane</keyword>
<keyword evidence="4" id="KW-1185">Reference proteome</keyword>
<dbReference type="Proteomes" id="UP000247792">
    <property type="component" value="Unassembled WGS sequence"/>
</dbReference>
<dbReference type="AlphaFoldDB" id="A0A318IRV1"/>
<accession>A0A318IRV1</accession>
<protein>
    <submittedName>
        <fullName evidence="3">Uncharacterized protein</fullName>
    </submittedName>
</protein>
<organism evidence="3 4">
    <name type="scientific">Undibacterium pigrum</name>
    <dbReference type="NCBI Taxonomy" id="401470"/>
    <lineage>
        <taxon>Bacteria</taxon>
        <taxon>Pseudomonadati</taxon>
        <taxon>Pseudomonadota</taxon>
        <taxon>Betaproteobacteria</taxon>
        <taxon>Burkholderiales</taxon>
        <taxon>Oxalobacteraceae</taxon>
        <taxon>Undibacterium</taxon>
    </lineage>
</organism>